<protein>
    <submittedName>
        <fullName evidence="8">Phage integrase family protein</fullName>
    </submittedName>
</protein>
<dbReference type="PANTHER" id="PTHR30349">
    <property type="entry name" value="PHAGE INTEGRASE-RELATED"/>
    <property type="match status" value="1"/>
</dbReference>
<name>A0A829Q6U2_9MYCO</name>
<feature type="domain" description="Tyr recombinase" evidence="6">
    <location>
        <begin position="249"/>
        <end position="437"/>
    </location>
</feature>
<dbReference type="Proteomes" id="UP000020103">
    <property type="component" value="Unassembled WGS sequence"/>
</dbReference>
<dbReference type="EMBL" id="JAOF01000001">
    <property type="protein sequence ID" value="EUA48762.1"/>
    <property type="molecule type" value="Genomic_DNA"/>
</dbReference>
<dbReference type="GO" id="GO:0015074">
    <property type="term" value="P:DNA integration"/>
    <property type="evidence" value="ECO:0007669"/>
    <property type="project" value="InterPro"/>
</dbReference>
<evidence type="ECO:0000259" key="6">
    <source>
        <dbReference type="PROSITE" id="PS51898"/>
    </source>
</evidence>
<dbReference type="Pfam" id="PF00589">
    <property type="entry name" value="Phage_integrase"/>
    <property type="match status" value="1"/>
</dbReference>
<dbReference type="PANTHER" id="PTHR30349:SF41">
    <property type="entry name" value="INTEGRASE_RECOMBINASE PROTEIN MJ0367-RELATED"/>
    <property type="match status" value="1"/>
</dbReference>
<organism evidence="8 9">
    <name type="scientific">Mycobacteroides abscessus 21</name>
    <dbReference type="NCBI Taxonomy" id="1299324"/>
    <lineage>
        <taxon>Bacteria</taxon>
        <taxon>Bacillati</taxon>
        <taxon>Actinomycetota</taxon>
        <taxon>Actinomycetes</taxon>
        <taxon>Mycobacteriales</taxon>
        <taxon>Mycobacteriaceae</taxon>
        <taxon>Mycobacteroides</taxon>
        <taxon>Mycobacteroides abscessus</taxon>
    </lineage>
</organism>
<dbReference type="InterPro" id="IPR050090">
    <property type="entry name" value="Tyrosine_recombinase_XerCD"/>
</dbReference>
<dbReference type="AlphaFoldDB" id="A0A829Q6U2"/>
<feature type="compositionally biased region" description="Basic and acidic residues" evidence="5">
    <location>
        <begin position="25"/>
        <end position="41"/>
    </location>
</feature>
<evidence type="ECO:0000256" key="1">
    <source>
        <dbReference type="ARBA" id="ARBA00008857"/>
    </source>
</evidence>
<dbReference type="CDD" id="cd01189">
    <property type="entry name" value="INT_ICEBs1_C_like"/>
    <property type="match status" value="1"/>
</dbReference>
<comment type="similarity">
    <text evidence="1">Belongs to the 'phage' integrase family.</text>
</comment>
<dbReference type="GO" id="GO:0006310">
    <property type="term" value="P:DNA recombination"/>
    <property type="evidence" value="ECO:0007669"/>
    <property type="project" value="UniProtKB-KW"/>
</dbReference>
<comment type="caution">
    <text evidence="8">The sequence shown here is derived from an EMBL/GenBank/DDBJ whole genome shotgun (WGS) entry which is preliminary data.</text>
</comment>
<evidence type="ECO:0000259" key="7">
    <source>
        <dbReference type="PROSITE" id="PS51900"/>
    </source>
</evidence>
<keyword evidence="2 4" id="KW-0238">DNA-binding</keyword>
<accession>A0A829Q6U2</accession>
<dbReference type="InterPro" id="IPR013762">
    <property type="entry name" value="Integrase-like_cat_sf"/>
</dbReference>
<dbReference type="PROSITE" id="PS51898">
    <property type="entry name" value="TYR_RECOMBINASE"/>
    <property type="match status" value="1"/>
</dbReference>
<dbReference type="InterPro" id="IPR010998">
    <property type="entry name" value="Integrase_recombinase_N"/>
</dbReference>
<proteinExistence type="inferred from homology"/>
<feature type="region of interest" description="Disordered" evidence="5">
    <location>
        <begin position="1"/>
        <end position="45"/>
    </location>
</feature>
<dbReference type="PROSITE" id="PS51900">
    <property type="entry name" value="CB"/>
    <property type="match status" value="1"/>
</dbReference>
<gene>
    <name evidence="8" type="ORF">I543_1327</name>
</gene>
<dbReference type="InterPro" id="IPR011010">
    <property type="entry name" value="DNA_brk_join_enz"/>
</dbReference>
<keyword evidence="3" id="KW-0233">DNA recombination</keyword>
<sequence length="442" mass="48925">MSVRTQSAGVSRLRPMSTPTKRGVRAGEEDRWHRPARRGERVNWPADNMPGPVWCTDPKHGKSGALVCTVRHGKGKRWLARWVDHDGQERTKAFDRRADAKRHIDGTTTALNTGTYADPHRSAVTFGTVAEAWLSAKAANRAPKTVAGYRGLLDVVVLPKWRDERLRDIDHERLQMWVTWLSTDPAARKQPKRVKGANGDDGIQETGLSAARVIHSYQVVRQVLSYAVRAKYLAVNPAENIELPRKPQGKELALSHEQVRQLADDSGDMASMVRFLAYTGMRFGECIALRVGDVDLARKRISVAKGRTYVQRQGHIEGDTKTHQRRSVPILTTALLNELRSLVADRDPSEYLFPGAGGGAMTLGRFRWQFDKAVAKLGAGDVTPNTLRHTAGSLALASGASVVTVQKLLGHRNPTVTMNVYSHMLPDDFDNLAAAMEAATRR</sequence>
<evidence type="ECO:0000256" key="4">
    <source>
        <dbReference type="PROSITE-ProRule" id="PRU01248"/>
    </source>
</evidence>
<dbReference type="SUPFAM" id="SSF56349">
    <property type="entry name" value="DNA breaking-rejoining enzymes"/>
    <property type="match status" value="1"/>
</dbReference>
<evidence type="ECO:0000256" key="5">
    <source>
        <dbReference type="SAM" id="MobiDB-lite"/>
    </source>
</evidence>
<evidence type="ECO:0000313" key="9">
    <source>
        <dbReference type="Proteomes" id="UP000020103"/>
    </source>
</evidence>
<dbReference type="Gene3D" id="1.10.150.130">
    <property type="match status" value="1"/>
</dbReference>
<dbReference type="GO" id="GO:0003677">
    <property type="term" value="F:DNA binding"/>
    <property type="evidence" value="ECO:0007669"/>
    <property type="project" value="UniProtKB-UniRule"/>
</dbReference>
<feature type="domain" description="Core-binding (CB)" evidence="7">
    <location>
        <begin position="124"/>
        <end position="228"/>
    </location>
</feature>
<evidence type="ECO:0000313" key="8">
    <source>
        <dbReference type="EMBL" id="EUA48762.1"/>
    </source>
</evidence>
<dbReference type="InterPro" id="IPR044068">
    <property type="entry name" value="CB"/>
</dbReference>
<dbReference type="InterPro" id="IPR002104">
    <property type="entry name" value="Integrase_catalytic"/>
</dbReference>
<evidence type="ECO:0000256" key="3">
    <source>
        <dbReference type="ARBA" id="ARBA00023172"/>
    </source>
</evidence>
<dbReference type="Gene3D" id="1.10.443.10">
    <property type="entry name" value="Intergrase catalytic core"/>
    <property type="match status" value="1"/>
</dbReference>
<reference evidence="8 9" key="1">
    <citation type="submission" date="2013-12" db="EMBL/GenBank/DDBJ databases">
        <authorList>
            <person name="Madinger N."/>
            <person name="Lenaerts A."/>
            <person name="Ordway D."/>
            <person name="DeGroote M.A."/>
            <person name="Parker T."/>
            <person name="Sizemore C."/>
            <person name="Tallon L.J."/>
            <person name="Sadzewicz L.K."/>
            <person name="Sengamalay N."/>
            <person name="Fraser C.M."/>
            <person name="Hine E."/>
            <person name="Shefchek K.A."/>
            <person name="Das S.P."/>
            <person name="Tettelin H."/>
        </authorList>
    </citation>
    <scope>NUCLEOTIDE SEQUENCE [LARGE SCALE GENOMIC DNA]</scope>
    <source>
        <strain evidence="8 9">21</strain>
    </source>
</reference>
<evidence type="ECO:0000256" key="2">
    <source>
        <dbReference type="ARBA" id="ARBA00023125"/>
    </source>
</evidence>